<evidence type="ECO:0000256" key="3">
    <source>
        <dbReference type="ARBA" id="ARBA00022741"/>
    </source>
</evidence>
<comment type="caution">
    <text evidence="9">The sequence shown here is derived from an EMBL/GenBank/DDBJ whole genome shotgun (WGS) entry which is preliminary data.</text>
</comment>
<evidence type="ECO:0000256" key="4">
    <source>
        <dbReference type="ARBA" id="ARBA00022777"/>
    </source>
</evidence>
<dbReference type="InterPro" id="IPR013656">
    <property type="entry name" value="PAS_4"/>
</dbReference>
<evidence type="ECO:0000259" key="8">
    <source>
        <dbReference type="PROSITE" id="PS50113"/>
    </source>
</evidence>
<dbReference type="SUPFAM" id="SSF47384">
    <property type="entry name" value="Homodimeric domain of signal transducing histidine kinase"/>
    <property type="match status" value="1"/>
</dbReference>
<organism evidence="9">
    <name type="scientific">marine sediment metagenome</name>
    <dbReference type="NCBI Taxonomy" id="412755"/>
    <lineage>
        <taxon>unclassified sequences</taxon>
        <taxon>metagenomes</taxon>
        <taxon>ecological metagenomes</taxon>
    </lineage>
</organism>
<evidence type="ECO:0000259" key="7">
    <source>
        <dbReference type="PROSITE" id="PS50109"/>
    </source>
</evidence>
<dbReference type="GO" id="GO:0005524">
    <property type="term" value="F:ATP binding"/>
    <property type="evidence" value="ECO:0007669"/>
    <property type="project" value="UniProtKB-KW"/>
</dbReference>
<keyword evidence="1" id="KW-0597">Phosphoprotein</keyword>
<dbReference type="PROSITE" id="PS50113">
    <property type="entry name" value="PAC"/>
    <property type="match status" value="1"/>
</dbReference>
<dbReference type="SUPFAM" id="SSF55785">
    <property type="entry name" value="PYP-like sensor domain (PAS domain)"/>
    <property type="match status" value="1"/>
</dbReference>
<dbReference type="AlphaFoldDB" id="X1BTD7"/>
<dbReference type="InterPro" id="IPR003594">
    <property type="entry name" value="HATPase_dom"/>
</dbReference>
<dbReference type="InterPro" id="IPR005467">
    <property type="entry name" value="His_kinase_dom"/>
</dbReference>
<evidence type="ECO:0000256" key="6">
    <source>
        <dbReference type="ARBA" id="ARBA00023012"/>
    </source>
</evidence>
<dbReference type="PROSITE" id="PS50109">
    <property type="entry name" value="HIS_KIN"/>
    <property type="match status" value="1"/>
</dbReference>
<dbReference type="InterPro" id="IPR004358">
    <property type="entry name" value="Sig_transdc_His_kin-like_C"/>
</dbReference>
<evidence type="ECO:0000256" key="1">
    <source>
        <dbReference type="ARBA" id="ARBA00022553"/>
    </source>
</evidence>
<dbReference type="PANTHER" id="PTHR43065:SF10">
    <property type="entry name" value="PEROXIDE STRESS-ACTIVATED HISTIDINE KINASE MAK3"/>
    <property type="match status" value="1"/>
</dbReference>
<evidence type="ECO:0000313" key="9">
    <source>
        <dbReference type="EMBL" id="GAG84417.1"/>
    </source>
</evidence>
<accession>X1BTD7</accession>
<proteinExistence type="predicted"/>
<dbReference type="SMART" id="SM00387">
    <property type="entry name" value="HATPase_c"/>
    <property type="match status" value="1"/>
</dbReference>
<dbReference type="CDD" id="cd00082">
    <property type="entry name" value="HisKA"/>
    <property type="match status" value="1"/>
</dbReference>
<sequence length="296" mass="32437">ESGQTEDIEESYIQEGREVIVHTVKTPVEDAQGNVIGILGIFWDITDIKRAEEELNEYREKMAHAERLASLGTLSATIAHRLNSPLTAIRFSIENSLADLETTSCPDTVTEDLKDGLSGVSEVVSIVDSFRDFAKKSSEKIASQVDLKAVAERIVKLLNESARRAKVSLHLKGMDKLPSIYSNEKDLEQLFFALVENAIQAADGKKSRQLIIDGAVKDKQIELRFADNCGGITPENLDRIFEPFFTTRPAGEGTGLGLCVVERIVSRAGGKVRVASKAGEGSTFFVTLPINKGRRS</sequence>
<evidence type="ECO:0000256" key="2">
    <source>
        <dbReference type="ARBA" id="ARBA00022679"/>
    </source>
</evidence>
<evidence type="ECO:0008006" key="10">
    <source>
        <dbReference type="Google" id="ProtNLM"/>
    </source>
</evidence>
<reference evidence="9" key="1">
    <citation type="journal article" date="2014" name="Front. Microbiol.">
        <title>High frequency of phylogenetically diverse reductive dehalogenase-homologous genes in deep subseafloor sedimentary metagenomes.</title>
        <authorList>
            <person name="Kawai M."/>
            <person name="Futagami T."/>
            <person name="Toyoda A."/>
            <person name="Takaki Y."/>
            <person name="Nishi S."/>
            <person name="Hori S."/>
            <person name="Arai W."/>
            <person name="Tsubouchi T."/>
            <person name="Morono Y."/>
            <person name="Uchiyama I."/>
            <person name="Ito T."/>
            <person name="Fujiyama A."/>
            <person name="Inagaki F."/>
            <person name="Takami H."/>
        </authorList>
    </citation>
    <scope>NUCLEOTIDE SEQUENCE</scope>
    <source>
        <strain evidence="9">Expedition CK06-06</strain>
    </source>
</reference>
<dbReference type="NCBIfam" id="TIGR00229">
    <property type="entry name" value="sensory_box"/>
    <property type="match status" value="1"/>
</dbReference>
<feature type="domain" description="Histidine kinase" evidence="7">
    <location>
        <begin position="77"/>
        <end position="292"/>
    </location>
</feature>
<dbReference type="InterPro" id="IPR036097">
    <property type="entry name" value="HisK_dim/P_sf"/>
</dbReference>
<dbReference type="PANTHER" id="PTHR43065">
    <property type="entry name" value="SENSOR HISTIDINE KINASE"/>
    <property type="match status" value="1"/>
</dbReference>
<name>X1BTD7_9ZZZZ</name>
<dbReference type="InterPro" id="IPR000700">
    <property type="entry name" value="PAS-assoc_C"/>
</dbReference>
<dbReference type="Pfam" id="PF02518">
    <property type="entry name" value="HATPase_c"/>
    <property type="match status" value="1"/>
</dbReference>
<dbReference type="SMART" id="SM00388">
    <property type="entry name" value="HisKA"/>
    <property type="match status" value="1"/>
</dbReference>
<dbReference type="Gene3D" id="3.30.565.10">
    <property type="entry name" value="Histidine kinase-like ATPase, C-terminal domain"/>
    <property type="match status" value="1"/>
</dbReference>
<dbReference type="InterPro" id="IPR036890">
    <property type="entry name" value="HATPase_C_sf"/>
</dbReference>
<keyword evidence="5" id="KW-0067">ATP-binding</keyword>
<dbReference type="Pfam" id="PF08448">
    <property type="entry name" value="PAS_4"/>
    <property type="match status" value="1"/>
</dbReference>
<dbReference type="Gene3D" id="1.10.287.130">
    <property type="match status" value="1"/>
</dbReference>
<dbReference type="InterPro" id="IPR000014">
    <property type="entry name" value="PAS"/>
</dbReference>
<evidence type="ECO:0000256" key="5">
    <source>
        <dbReference type="ARBA" id="ARBA00022840"/>
    </source>
</evidence>
<dbReference type="InterPro" id="IPR003661">
    <property type="entry name" value="HisK_dim/P_dom"/>
</dbReference>
<dbReference type="GO" id="GO:0000155">
    <property type="term" value="F:phosphorelay sensor kinase activity"/>
    <property type="evidence" value="ECO:0007669"/>
    <property type="project" value="InterPro"/>
</dbReference>
<dbReference type="InterPro" id="IPR035965">
    <property type="entry name" value="PAS-like_dom_sf"/>
</dbReference>
<protein>
    <recommendedName>
        <fullName evidence="10">Histidine kinase domain-containing protein</fullName>
    </recommendedName>
</protein>
<keyword evidence="4" id="KW-0418">Kinase</keyword>
<keyword evidence="2" id="KW-0808">Transferase</keyword>
<dbReference type="Gene3D" id="3.30.450.20">
    <property type="entry name" value="PAS domain"/>
    <property type="match status" value="1"/>
</dbReference>
<keyword evidence="3" id="KW-0547">Nucleotide-binding</keyword>
<feature type="non-terminal residue" evidence="9">
    <location>
        <position position="1"/>
    </location>
</feature>
<feature type="domain" description="PAC" evidence="8">
    <location>
        <begin position="4"/>
        <end position="57"/>
    </location>
</feature>
<dbReference type="EMBL" id="BART01011387">
    <property type="protein sequence ID" value="GAG84417.1"/>
    <property type="molecule type" value="Genomic_DNA"/>
</dbReference>
<gene>
    <name evidence="9" type="ORF">S01H4_24284</name>
</gene>
<dbReference type="PRINTS" id="PR00344">
    <property type="entry name" value="BCTRLSENSOR"/>
</dbReference>
<dbReference type="Pfam" id="PF00512">
    <property type="entry name" value="HisKA"/>
    <property type="match status" value="1"/>
</dbReference>
<keyword evidence="6" id="KW-0902">Two-component regulatory system</keyword>
<dbReference type="SUPFAM" id="SSF55874">
    <property type="entry name" value="ATPase domain of HSP90 chaperone/DNA topoisomerase II/histidine kinase"/>
    <property type="match status" value="1"/>
</dbReference>